<organism evidence="2 3">
    <name type="scientific">Kribbella aluminosa</name>
    <dbReference type="NCBI Taxonomy" id="416017"/>
    <lineage>
        <taxon>Bacteria</taxon>
        <taxon>Bacillati</taxon>
        <taxon>Actinomycetota</taxon>
        <taxon>Actinomycetes</taxon>
        <taxon>Propionibacteriales</taxon>
        <taxon>Kribbellaceae</taxon>
        <taxon>Kribbella</taxon>
    </lineage>
</organism>
<dbReference type="RefSeq" id="WP_209692525.1">
    <property type="nucleotide sequence ID" value="NZ_BAAAVU010000028.1"/>
</dbReference>
<feature type="transmembrane region" description="Helical" evidence="1">
    <location>
        <begin position="108"/>
        <end position="126"/>
    </location>
</feature>
<feature type="transmembrane region" description="Helical" evidence="1">
    <location>
        <begin position="83"/>
        <end position="102"/>
    </location>
</feature>
<evidence type="ECO:0008006" key="4">
    <source>
        <dbReference type="Google" id="ProtNLM"/>
    </source>
</evidence>
<keyword evidence="3" id="KW-1185">Reference proteome</keyword>
<evidence type="ECO:0000256" key="1">
    <source>
        <dbReference type="SAM" id="Phobius"/>
    </source>
</evidence>
<protein>
    <recommendedName>
        <fullName evidence="4">DUF4383 domain-containing protein</fullName>
    </recommendedName>
</protein>
<dbReference type="EMBL" id="JAGINT010000001">
    <property type="protein sequence ID" value="MBP2349342.1"/>
    <property type="molecule type" value="Genomic_DNA"/>
</dbReference>
<reference evidence="2 3" key="1">
    <citation type="submission" date="2021-03" db="EMBL/GenBank/DDBJ databases">
        <title>Sequencing the genomes of 1000 actinobacteria strains.</title>
        <authorList>
            <person name="Klenk H.-P."/>
        </authorList>
    </citation>
    <scope>NUCLEOTIDE SEQUENCE [LARGE SCALE GENOMIC DNA]</scope>
    <source>
        <strain evidence="2 3">DSM 18824</strain>
    </source>
</reference>
<feature type="transmembrane region" description="Helical" evidence="1">
    <location>
        <begin position="50"/>
        <end position="71"/>
    </location>
</feature>
<comment type="caution">
    <text evidence="2">The sequence shown here is derived from an EMBL/GenBank/DDBJ whole genome shotgun (WGS) entry which is preliminary data.</text>
</comment>
<accession>A0ABS4UCH7</accession>
<name>A0ABS4UCH7_9ACTN</name>
<proteinExistence type="predicted"/>
<feature type="transmembrane region" description="Helical" evidence="1">
    <location>
        <begin position="7"/>
        <end position="30"/>
    </location>
</feature>
<dbReference type="Proteomes" id="UP000755585">
    <property type="component" value="Unassembled WGS sequence"/>
</dbReference>
<keyword evidence="1" id="KW-0812">Transmembrane</keyword>
<gene>
    <name evidence="2" type="ORF">JOF29_000425</name>
</gene>
<keyword evidence="1" id="KW-1133">Transmembrane helix</keyword>
<keyword evidence="1" id="KW-0472">Membrane</keyword>
<evidence type="ECO:0000313" key="2">
    <source>
        <dbReference type="EMBL" id="MBP2349342.1"/>
    </source>
</evidence>
<sequence>MRAAYRVLAGLVAIGVVLQAMFIAWGFFAVDKDISGGAVIDKNSSTPAGLSLHGTFGLMIIPIIALLLLIVSFFAKVDGGIKWALYVLGLVVLQIVLAFAAFGAPVVGVLHGANALALLAVAGLAGRRAGRTPAATESSTTTA</sequence>
<evidence type="ECO:0000313" key="3">
    <source>
        <dbReference type="Proteomes" id="UP000755585"/>
    </source>
</evidence>